<accession>A0A2V1J0F7</accession>
<keyword evidence="6" id="KW-0169">Cobalamin biosynthesis</keyword>
<dbReference type="Gene3D" id="1.20.1200.10">
    <property type="entry name" value="Cobalamin adenosyltransferase-like"/>
    <property type="match status" value="1"/>
</dbReference>
<protein>
    <recommendedName>
        <fullName evidence="6">Corrinoid adenosyltransferase</fullName>
        <ecNumber evidence="6">2.5.1.17</ecNumber>
    </recommendedName>
    <alternativeName>
        <fullName evidence="6">Cob(II)alamin adenosyltransferase</fullName>
    </alternativeName>
    <alternativeName>
        <fullName evidence="6">Cob(II)yrinic acid a,c-diamide adenosyltransferase</fullName>
    </alternativeName>
    <alternativeName>
        <fullName evidence="6">Cobinamide/cobalamin adenosyltransferase</fullName>
    </alternativeName>
</protein>
<evidence type="ECO:0000256" key="5">
    <source>
        <dbReference type="ARBA" id="ARBA00022840"/>
    </source>
</evidence>
<dbReference type="PANTHER" id="PTHR12213">
    <property type="entry name" value="CORRINOID ADENOSYLTRANSFERASE"/>
    <property type="match status" value="1"/>
</dbReference>
<dbReference type="Pfam" id="PF01923">
    <property type="entry name" value="Cob_adeno_trans"/>
    <property type="match status" value="1"/>
</dbReference>
<dbReference type="GO" id="GO:0005524">
    <property type="term" value="F:ATP binding"/>
    <property type="evidence" value="ECO:0007669"/>
    <property type="project" value="UniProtKB-UniRule"/>
</dbReference>
<feature type="domain" description="Cobalamin adenosyltransferase-like" evidence="7">
    <location>
        <begin position="6"/>
        <end position="170"/>
    </location>
</feature>
<dbReference type="GO" id="GO:0008817">
    <property type="term" value="F:corrinoid adenosyltransferase activity"/>
    <property type="evidence" value="ECO:0007669"/>
    <property type="project" value="UniProtKB-UniRule"/>
</dbReference>
<evidence type="ECO:0000256" key="3">
    <source>
        <dbReference type="ARBA" id="ARBA00022679"/>
    </source>
</evidence>
<evidence type="ECO:0000313" key="9">
    <source>
        <dbReference type="Proteomes" id="UP000244925"/>
    </source>
</evidence>
<reference evidence="9" key="1">
    <citation type="submission" date="2018-02" db="EMBL/GenBank/DDBJ databases">
        <authorList>
            <person name="Clavel T."/>
            <person name="Strowig T."/>
        </authorList>
    </citation>
    <scope>NUCLEOTIDE SEQUENCE [LARGE SCALE GENOMIC DNA]</scope>
    <source>
        <strain evidence="9">DSM 100764</strain>
    </source>
</reference>
<dbReference type="GeneID" id="93425467"/>
<dbReference type="RefSeq" id="WP_107035316.1">
    <property type="nucleotide sequence ID" value="NZ_CARFVR010000019.1"/>
</dbReference>
<keyword evidence="9" id="KW-1185">Reference proteome</keyword>
<keyword evidence="4 6" id="KW-0547">Nucleotide-binding</keyword>
<name>A0A2V1J0F7_9BACT</name>
<dbReference type="UniPathway" id="UPA00148">
    <property type="reaction ID" value="UER00233"/>
</dbReference>
<comment type="catalytic activity">
    <reaction evidence="6">
        <text>2 cob(II)yrinate a,c diamide + reduced [electron-transfer flavoprotein] + 2 ATP = 2 adenosylcob(III)yrinate a,c-diamide + 2 triphosphate + oxidized [electron-transfer flavoprotein] + 3 H(+)</text>
        <dbReference type="Rhea" id="RHEA:11528"/>
        <dbReference type="Rhea" id="RHEA-COMP:10685"/>
        <dbReference type="Rhea" id="RHEA-COMP:10686"/>
        <dbReference type="ChEBI" id="CHEBI:15378"/>
        <dbReference type="ChEBI" id="CHEBI:18036"/>
        <dbReference type="ChEBI" id="CHEBI:30616"/>
        <dbReference type="ChEBI" id="CHEBI:57692"/>
        <dbReference type="ChEBI" id="CHEBI:58307"/>
        <dbReference type="ChEBI" id="CHEBI:58503"/>
        <dbReference type="ChEBI" id="CHEBI:58537"/>
        <dbReference type="EC" id="2.5.1.17"/>
    </reaction>
</comment>
<comment type="subunit">
    <text evidence="2">Homotrimer.</text>
</comment>
<dbReference type="SUPFAM" id="SSF89028">
    <property type="entry name" value="Cobalamin adenosyltransferase-like"/>
    <property type="match status" value="1"/>
</dbReference>
<dbReference type="InterPro" id="IPR016030">
    <property type="entry name" value="CblAdoTrfase-like"/>
</dbReference>
<comment type="caution">
    <text evidence="8">The sequence shown here is derived from an EMBL/GenBank/DDBJ whole genome shotgun (WGS) entry which is preliminary data.</text>
</comment>
<sequence length="188" mass="20349">MKKSQLYTATGDQGTTSLIGGQRIDKSAPRIEAYGTIDELNSHIGLLAAHMTADQMLAPRFPMIQSRLFDIGSSLATPPSADTPPAPGVDAAEIADLEALIDEVDAALPPFRCFVLPGGSVAASQAHVARTVCRRAERRVIALSRLEPVDPACIIYLNRLSDLLFAVARRCNVAEGCPEVIWNRRRDR</sequence>
<dbReference type="Proteomes" id="UP000244925">
    <property type="component" value="Unassembled WGS sequence"/>
</dbReference>
<evidence type="ECO:0000259" key="7">
    <source>
        <dbReference type="Pfam" id="PF01923"/>
    </source>
</evidence>
<comment type="similarity">
    <text evidence="1 6">Belongs to the Cob(I)alamin adenosyltransferase family.</text>
</comment>
<dbReference type="GO" id="GO:0009236">
    <property type="term" value="P:cobalamin biosynthetic process"/>
    <property type="evidence" value="ECO:0007669"/>
    <property type="project" value="UniProtKB-UniRule"/>
</dbReference>
<organism evidence="8 9">
    <name type="scientific">Paramuribaculum intestinale</name>
    <dbReference type="NCBI Taxonomy" id="2094151"/>
    <lineage>
        <taxon>Bacteria</taxon>
        <taxon>Pseudomonadati</taxon>
        <taxon>Bacteroidota</taxon>
        <taxon>Bacteroidia</taxon>
        <taxon>Bacteroidales</taxon>
        <taxon>Muribaculaceae</taxon>
        <taxon>Paramuribaculum</taxon>
    </lineage>
</organism>
<comment type="pathway">
    <text evidence="6">Cofactor biosynthesis; adenosylcobalamin biosynthesis; adenosylcobalamin from cob(II)yrinate a,c-diamide: step 2/7.</text>
</comment>
<dbReference type="EC" id="2.5.1.17" evidence="6"/>
<evidence type="ECO:0000313" key="8">
    <source>
        <dbReference type="EMBL" id="PWB08569.1"/>
    </source>
</evidence>
<evidence type="ECO:0000256" key="6">
    <source>
        <dbReference type="RuleBase" id="RU366026"/>
    </source>
</evidence>
<dbReference type="FunFam" id="1.20.1200.10:FF:000001">
    <property type="entry name" value="Cob(I)yrinic acid a,c-diamide adenosyltransferase"/>
    <property type="match status" value="1"/>
</dbReference>
<evidence type="ECO:0000256" key="2">
    <source>
        <dbReference type="ARBA" id="ARBA00011233"/>
    </source>
</evidence>
<dbReference type="InterPro" id="IPR036451">
    <property type="entry name" value="CblAdoTrfase-like_sf"/>
</dbReference>
<evidence type="ECO:0000256" key="1">
    <source>
        <dbReference type="ARBA" id="ARBA00007487"/>
    </source>
</evidence>
<dbReference type="PANTHER" id="PTHR12213:SF0">
    <property type="entry name" value="CORRINOID ADENOSYLTRANSFERASE MMAB"/>
    <property type="match status" value="1"/>
</dbReference>
<dbReference type="EMBL" id="PUBV01000005">
    <property type="protein sequence ID" value="PWB08569.1"/>
    <property type="molecule type" value="Genomic_DNA"/>
</dbReference>
<comment type="catalytic activity">
    <reaction evidence="6">
        <text>2 cob(II)alamin + reduced [electron-transfer flavoprotein] + 2 ATP = 2 adenosylcob(III)alamin + 2 triphosphate + oxidized [electron-transfer flavoprotein] + 3 H(+)</text>
        <dbReference type="Rhea" id="RHEA:28671"/>
        <dbReference type="Rhea" id="RHEA-COMP:10685"/>
        <dbReference type="Rhea" id="RHEA-COMP:10686"/>
        <dbReference type="ChEBI" id="CHEBI:15378"/>
        <dbReference type="ChEBI" id="CHEBI:16304"/>
        <dbReference type="ChEBI" id="CHEBI:18036"/>
        <dbReference type="ChEBI" id="CHEBI:18408"/>
        <dbReference type="ChEBI" id="CHEBI:30616"/>
        <dbReference type="ChEBI" id="CHEBI:57692"/>
        <dbReference type="ChEBI" id="CHEBI:58307"/>
        <dbReference type="EC" id="2.5.1.17"/>
    </reaction>
</comment>
<dbReference type="InterPro" id="IPR029499">
    <property type="entry name" value="PduO-typ"/>
</dbReference>
<keyword evidence="5 6" id="KW-0067">ATP-binding</keyword>
<dbReference type="AlphaFoldDB" id="A0A2V1J0F7"/>
<gene>
    <name evidence="8" type="ORF">C5O25_03310</name>
</gene>
<evidence type="ECO:0000256" key="4">
    <source>
        <dbReference type="ARBA" id="ARBA00022741"/>
    </source>
</evidence>
<dbReference type="NCBIfam" id="TIGR00636">
    <property type="entry name" value="PduO_Nterm"/>
    <property type="match status" value="1"/>
</dbReference>
<proteinExistence type="inferred from homology"/>
<keyword evidence="3 6" id="KW-0808">Transferase</keyword>